<accession>A0A6P8XZZ0</accession>
<protein>
    <submittedName>
        <fullName evidence="10">Uncharacterized protein C18orf19 homolog A</fullName>
    </submittedName>
</protein>
<dbReference type="Pfam" id="PF06916">
    <property type="entry name" value="FAM210A-B_dom"/>
    <property type="match status" value="1"/>
</dbReference>
<evidence type="ECO:0000256" key="1">
    <source>
        <dbReference type="ARBA" id="ARBA00004167"/>
    </source>
</evidence>
<name>A0A6P8XZZ0_DROAB</name>
<dbReference type="GeneID" id="117578117"/>
<proteinExistence type="predicted"/>
<keyword evidence="5 7" id="KW-0472">Membrane</keyword>
<reference evidence="10" key="1">
    <citation type="submission" date="2025-08" db="UniProtKB">
        <authorList>
            <consortium name="RefSeq"/>
        </authorList>
    </citation>
    <scope>IDENTIFICATION</scope>
    <source>
        <strain evidence="10">15112-1751.03</strain>
        <tissue evidence="10">Whole Adult</tissue>
    </source>
</reference>
<dbReference type="OrthoDB" id="5874039at2759"/>
<keyword evidence="4" id="KW-0175">Coiled coil</keyword>
<evidence type="ECO:0000313" key="10">
    <source>
        <dbReference type="RefSeq" id="XP_034119193.1"/>
    </source>
</evidence>
<comment type="subcellular location">
    <subcellularLocation>
        <location evidence="1">Membrane</location>
        <topology evidence="1">Single-pass membrane protein</topology>
    </subcellularLocation>
</comment>
<evidence type="ECO:0000256" key="5">
    <source>
        <dbReference type="ARBA" id="ARBA00023136"/>
    </source>
</evidence>
<sequence>MVTVGLLTRFLGSGSSGISSGIVCLRLLRRLNSPTVSLQLTPRCLSVLGNLNGGKCKSTTTTATAITTPGTWPASTILSPLLLAKYRSYARLSTKSTVQSSSTASKTETKSSSTATVTSPSSSSTELFGEAANMGLFAKFKHMYKQYWYVLIPVHVLTSIGWFGGFYYLSKSGVDVPALLQYLHLSETIIEKVQGSDMGHYAIAYLCYKVATPIRYAVTLGGTTVSIKYLVQWGHIKPMPTKNQLIKMYEDTKATRANAKSHNKDEHHK</sequence>
<feature type="region of interest" description="Disordered" evidence="6">
    <location>
        <begin position="100"/>
        <end position="126"/>
    </location>
</feature>
<evidence type="ECO:0000256" key="6">
    <source>
        <dbReference type="SAM" id="MobiDB-lite"/>
    </source>
</evidence>
<keyword evidence="2 7" id="KW-0812">Transmembrane</keyword>
<dbReference type="InterPro" id="IPR045866">
    <property type="entry name" value="FAM210A/B-like"/>
</dbReference>
<dbReference type="PANTHER" id="PTHR21377">
    <property type="entry name" value="PROTEIN FAM210B, MITOCHONDRIAL"/>
    <property type="match status" value="1"/>
</dbReference>
<evidence type="ECO:0000256" key="7">
    <source>
        <dbReference type="SAM" id="Phobius"/>
    </source>
</evidence>
<gene>
    <name evidence="10" type="primary">LOC117578117</name>
</gene>
<organism evidence="9 10">
    <name type="scientific">Drosophila albomicans</name>
    <name type="common">Fruit fly</name>
    <dbReference type="NCBI Taxonomy" id="7291"/>
    <lineage>
        <taxon>Eukaryota</taxon>
        <taxon>Metazoa</taxon>
        <taxon>Ecdysozoa</taxon>
        <taxon>Arthropoda</taxon>
        <taxon>Hexapoda</taxon>
        <taxon>Insecta</taxon>
        <taxon>Pterygota</taxon>
        <taxon>Neoptera</taxon>
        <taxon>Endopterygota</taxon>
        <taxon>Diptera</taxon>
        <taxon>Brachycera</taxon>
        <taxon>Muscomorpha</taxon>
        <taxon>Ephydroidea</taxon>
        <taxon>Drosophilidae</taxon>
        <taxon>Drosophila</taxon>
    </lineage>
</organism>
<evidence type="ECO:0000256" key="3">
    <source>
        <dbReference type="ARBA" id="ARBA00022989"/>
    </source>
</evidence>
<dbReference type="GO" id="GO:0005739">
    <property type="term" value="C:mitochondrion"/>
    <property type="evidence" value="ECO:0007669"/>
    <property type="project" value="TreeGrafter"/>
</dbReference>
<evidence type="ECO:0000259" key="8">
    <source>
        <dbReference type="Pfam" id="PF06916"/>
    </source>
</evidence>
<feature type="domain" description="DUF1279" evidence="8">
    <location>
        <begin position="139"/>
        <end position="224"/>
    </location>
</feature>
<dbReference type="InterPro" id="IPR009688">
    <property type="entry name" value="FAM210A/B-like_dom"/>
</dbReference>
<dbReference type="PANTHER" id="PTHR21377:SF1">
    <property type="entry name" value="PROTEIN FAM210A"/>
    <property type="match status" value="1"/>
</dbReference>
<dbReference type="GO" id="GO:0016020">
    <property type="term" value="C:membrane"/>
    <property type="evidence" value="ECO:0007669"/>
    <property type="project" value="UniProtKB-SubCell"/>
</dbReference>
<feature type="transmembrane region" description="Helical" evidence="7">
    <location>
        <begin position="147"/>
        <end position="169"/>
    </location>
</feature>
<evidence type="ECO:0000313" key="9">
    <source>
        <dbReference type="Proteomes" id="UP000515160"/>
    </source>
</evidence>
<keyword evidence="9" id="KW-1185">Reference proteome</keyword>
<keyword evidence="3 7" id="KW-1133">Transmembrane helix</keyword>
<dbReference type="AlphaFoldDB" id="A0A6P8XZZ0"/>
<dbReference type="RefSeq" id="XP_034119193.1">
    <property type="nucleotide sequence ID" value="XM_034263302.2"/>
</dbReference>
<evidence type="ECO:0000256" key="4">
    <source>
        <dbReference type="ARBA" id="ARBA00023054"/>
    </source>
</evidence>
<evidence type="ECO:0000256" key="2">
    <source>
        <dbReference type="ARBA" id="ARBA00022692"/>
    </source>
</evidence>
<dbReference type="Proteomes" id="UP000515160">
    <property type="component" value="Chromosome X"/>
</dbReference>